<keyword evidence="9 14" id="KW-0133">Cell shape</keyword>
<dbReference type="Gene3D" id="3.90.190.20">
    <property type="entry name" value="Mur ligase, C-terminal domain"/>
    <property type="match status" value="1"/>
</dbReference>
<evidence type="ECO:0000256" key="8">
    <source>
        <dbReference type="ARBA" id="ARBA00022840"/>
    </source>
</evidence>
<keyword evidence="12 14" id="KW-0961">Cell wall biogenesis/degradation</keyword>
<dbReference type="InterPro" id="IPR036565">
    <property type="entry name" value="Mur-like_cat_sf"/>
</dbReference>
<keyword evidence="11 14" id="KW-0131">Cell cycle</keyword>
<dbReference type="InterPro" id="IPR005758">
    <property type="entry name" value="UDP-N-AcMur_Ala_ligase_MurC"/>
</dbReference>
<keyword evidence="15" id="KW-0812">Transmembrane</keyword>
<reference evidence="19" key="1">
    <citation type="submission" date="2022-10" db="EMBL/GenBank/DDBJ databases">
        <title>Two novel species of Flavobacterium.</title>
        <authorList>
            <person name="Liu Q."/>
            <person name="Xin Y.-H."/>
        </authorList>
    </citation>
    <scope>NUCLEOTIDE SEQUENCE</scope>
    <source>
        <strain evidence="19">LS1R49</strain>
    </source>
</reference>
<keyword evidence="15" id="KW-0472">Membrane</keyword>
<evidence type="ECO:0000256" key="10">
    <source>
        <dbReference type="ARBA" id="ARBA00022984"/>
    </source>
</evidence>
<comment type="catalytic activity">
    <reaction evidence="13 14">
        <text>UDP-N-acetyl-alpha-D-muramate + L-alanine + ATP = UDP-N-acetyl-alpha-D-muramoyl-L-alanine + ADP + phosphate + H(+)</text>
        <dbReference type="Rhea" id="RHEA:23372"/>
        <dbReference type="ChEBI" id="CHEBI:15378"/>
        <dbReference type="ChEBI" id="CHEBI:30616"/>
        <dbReference type="ChEBI" id="CHEBI:43474"/>
        <dbReference type="ChEBI" id="CHEBI:57972"/>
        <dbReference type="ChEBI" id="CHEBI:70757"/>
        <dbReference type="ChEBI" id="CHEBI:83898"/>
        <dbReference type="ChEBI" id="CHEBI:456216"/>
        <dbReference type="EC" id="6.3.2.8"/>
    </reaction>
</comment>
<evidence type="ECO:0000256" key="14">
    <source>
        <dbReference type="HAMAP-Rule" id="MF_00046"/>
    </source>
</evidence>
<dbReference type="InterPro" id="IPR000713">
    <property type="entry name" value="Mur_ligase_N"/>
</dbReference>
<comment type="pathway">
    <text evidence="2 14">Cell wall biogenesis; peptidoglycan biosynthesis.</text>
</comment>
<protein>
    <recommendedName>
        <fullName evidence="3 14">UDP-N-acetylmuramate--L-alanine ligase</fullName>
        <ecNumber evidence="3 14">6.3.2.8</ecNumber>
    </recommendedName>
    <alternativeName>
        <fullName evidence="14">UDP-N-acetylmuramoyl-L-alanine synthetase</fullName>
    </alternativeName>
</protein>
<dbReference type="GO" id="GO:0071555">
    <property type="term" value="P:cell wall organization"/>
    <property type="evidence" value="ECO:0007669"/>
    <property type="project" value="UniProtKB-KW"/>
</dbReference>
<dbReference type="PANTHER" id="PTHR43445:SF3">
    <property type="entry name" value="UDP-N-ACETYLMURAMATE--L-ALANINE LIGASE"/>
    <property type="match status" value="1"/>
</dbReference>
<evidence type="ECO:0000259" key="18">
    <source>
        <dbReference type="Pfam" id="PF08245"/>
    </source>
</evidence>
<evidence type="ECO:0000256" key="11">
    <source>
        <dbReference type="ARBA" id="ARBA00023306"/>
    </source>
</evidence>
<dbReference type="PANTHER" id="PTHR43445">
    <property type="entry name" value="UDP-N-ACETYLMURAMATE--L-ALANINE LIGASE-RELATED"/>
    <property type="match status" value="1"/>
</dbReference>
<dbReference type="EC" id="6.3.2.8" evidence="3 14"/>
<feature type="domain" description="Mur ligase N-terminal catalytic" evidence="16">
    <location>
        <begin position="9"/>
        <end position="109"/>
    </location>
</feature>
<feature type="domain" description="Mur ligase central" evidence="18">
    <location>
        <begin position="116"/>
        <end position="285"/>
    </location>
</feature>
<dbReference type="Pfam" id="PF02875">
    <property type="entry name" value="Mur_ligase_C"/>
    <property type="match status" value="1"/>
</dbReference>
<name>A0A9X3C5A1_9FLAO</name>
<dbReference type="NCBIfam" id="TIGR01082">
    <property type="entry name" value="murC"/>
    <property type="match status" value="1"/>
</dbReference>
<dbReference type="Gene3D" id="3.40.50.720">
    <property type="entry name" value="NAD(P)-binding Rossmann-like Domain"/>
    <property type="match status" value="1"/>
</dbReference>
<keyword evidence="5 14" id="KW-0436">Ligase</keyword>
<gene>
    <name evidence="14 19" type="primary">murC</name>
    <name evidence="19" type="ORF">OIU83_03660</name>
</gene>
<keyword evidence="7 14" id="KW-0547">Nucleotide-binding</keyword>
<accession>A0A9X3C5A1</accession>
<dbReference type="InterPro" id="IPR050061">
    <property type="entry name" value="MurCDEF_pg_biosynth"/>
</dbReference>
<keyword evidence="4 14" id="KW-0963">Cytoplasm</keyword>
<evidence type="ECO:0000313" key="20">
    <source>
        <dbReference type="Proteomes" id="UP001151079"/>
    </source>
</evidence>
<comment type="function">
    <text evidence="14">Cell wall formation.</text>
</comment>
<dbReference type="Pfam" id="PF01225">
    <property type="entry name" value="Mur_ligase"/>
    <property type="match status" value="1"/>
</dbReference>
<comment type="caution">
    <text evidence="19">The sequence shown here is derived from an EMBL/GenBank/DDBJ whole genome shotgun (WGS) entry which is preliminary data.</text>
</comment>
<evidence type="ECO:0000256" key="12">
    <source>
        <dbReference type="ARBA" id="ARBA00023316"/>
    </source>
</evidence>
<dbReference type="GO" id="GO:0051301">
    <property type="term" value="P:cell division"/>
    <property type="evidence" value="ECO:0007669"/>
    <property type="project" value="UniProtKB-KW"/>
</dbReference>
<keyword evidence="10 14" id="KW-0573">Peptidoglycan synthesis</keyword>
<dbReference type="EMBL" id="JAOZEW010000002">
    <property type="protein sequence ID" value="MCV9926727.1"/>
    <property type="molecule type" value="Genomic_DNA"/>
</dbReference>
<evidence type="ECO:0000313" key="19">
    <source>
        <dbReference type="EMBL" id="MCV9926727.1"/>
    </source>
</evidence>
<dbReference type="GO" id="GO:0008360">
    <property type="term" value="P:regulation of cell shape"/>
    <property type="evidence" value="ECO:0007669"/>
    <property type="project" value="UniProtKB-KW"/>
</dbReference>
<dbReference type="GO" id="GO:0009252">
    <property type="term" value="P:peptidoglycan biosynthetic process"/>
    <property type="evidence" value="ECO:0007669"/>
    <property type="project" value="UniProtKB-UniRule"/>
</dbReference>
<keyword evidence="6 14" id="KW-0132">Cell division</keyword>
<feature type="binding site" evidence="14">
    <location>
        <begin position="118"/>
        <end position="124"/>
    </location>
    <ligand>
        <name>ATP</name>
        <dbReference type="ChEBI" id="CHEBI:30616"/>
    </ligand>
</feature>
<keyword evidence="20" id="KW-1185">Reference proteome</keyword>
<evidence type="ECO:0000256" key="15">
    <source>
        <dbReference type="SAM" id="Phobius"/>
    </source>
</evidence>
<evidence type="ECO:0000256" key="3">
    <source>
        <dbReference type="ARBA" id="ARBA00012211"/>
    </source>
</evidence>
<dbReference type="SUPFAM" id="SSF53623">
    <property type="entry name" value="MurD-like peptide ligases, catalytic domain"/>
    <property type="match status" value="1"/>
</dbReference>
<dbReference type="RefSeq" id="WP_264204912.1">
    <property type="nucleotide sequence ID" value="NZ_JAOZEW010000002.1"/>
</dbReference>
<dbReference type="GO" id="GO:0005737">
    <property type="term" value="C:cytoplasm"/>
    <property type="evidence" value="ECO:0007669"/>
    <property type="project" value="UniProtKB-SubCell"/>
</dbReference>
<dbReference type="HAMAP" id="MF_00046">
    <property type="entry name" value="MurC"/>
    <property type="match status" value="1"/>
</dbReference>
<dbReference type="SUPFAM" id="SSF51984">
    <property type="entry name" value="MurCD N-terminal domain"/>
    <property type="match status" value="1"/>
</dbReference>
<dbReference type="InterPro" id="IPR036615">
    <property type="entry name" value="Mur_ligase_C_dom_sf"/>
</dbReference>
<dbReference type="Gene3D" id="3.40.1190.10">
    <property type="entry name" value="Mur-like, catalytic domain"/>
    <property type="match status" value="1"/>
</dbReference>
<proteinExistence type="inferred from homology"/>
<feature type="transmembrane region" description="Helical" evidence="15">
    <location>
        <begin position="6"/>
        <end position="26"/>
    </location>
</feature>
<evidence type="ECO:0000256" key="4">
    <source>
        <dbReference type="ARBA" id="ARBA00022490"/>
    </source>
</evidence>
<evidence type="ECO:0000256" key="2">
    <source>
        <dbReference type="ARBA" id="ARBA00004752"/>
    </source>
</evidence>
<evidence type="ECO:0000256" key="1">
    <source>
        <dbReference type="ARBA" id="ARBA00004496"/>
    </source>
</evidence>
<comment type="subcellular location">
    <subcellularLocation>
        <location evidence="1 14">Cytoplasm</location>
    </subcellularLocation>
</comment>
<evidence type="ECO:0000256" key="5">
    <source>
        <dbReference type="ARBA" id="ARBA00022598"/>
    </source>
</evidence>
<evidence type="ECO:0000256" key="13">
    <source>
        <dbReference type="ARBA" id="ARBA00047833"/>
    </source>
</evidence>
<evidence type="ECO:0000256" key="6">
    <source>
        <dbReference type="ARBA" id="ARBA00022618"/>
    </source>
</evidence>
<sequence length="449" mass="49480">MNLNQIQNVYFIGIGGIGMSALARYFKNIGKQVSGYDKTPSTLTNELIESGINIHFEDNINLIPKDYFIENTLVIVTPAVPVTHSEWNYFIERNYEVKKRAEVLGIITKGTFCYAVAGTHGKTTTSSILGHILYVSGADVTAFVGGIVENYSSNLIGNGKTVTVVEADEFDRSFLHLHPNIACITSMDADHLDIYGTSEAIEASFVEFANKVEDKRNLFITKELPLEGVQCAINEDAQFKAFNVRIAKGSYVFDVQTPSETIKDLHFALPGMHNLMNALMAIAMAKTGGTPTAAIVKAIASFGGIRRRFSYQIKTDNLVYIDDYAHHPTEINAVNQAVRELYPGQKVLAIFQPHLFSRTRDFADGFAKSLSAFDEVILMDIYPARELPMEGITSQWLMDKMDNSNKKIVAKNDLLASIKASDATIIVTIGAGDIGELVPSIKNILNETN</sequence>
<feature type="domain" description="Mur ligase C-terminal" evidence="17">
    <location>
        <begin position="307"/>
        <end position="431"/>
    </location>
</feature>
<evidence type="ECO:0000259" key="17">
    <source>
        <dbReference type="Pfam" id="PF02875"/>
    </source>
</evidence>
<dbReference type="Proteomes" id="UP001151079">
    <property type="component" value="Unassembled WGS sequence"/>
</dbReference>
<dbReference type="GO" id="GO:0005524">
    <property type="term" value="F:ATP binding"/>
    <property type="evidence" value="ECO:0007669"/>
    <property type="project" value="UniProtKB-UniRule"/>
</dbReference>
<keyword evidence="15" id="KW-1133">Transmembrane helix</keyword>
<dbReference type="SUPFAM" id="SSF53244">
    <property type="entry name" value="MurD-like peptide ligases, peptide-binding domain"/>
    <property type="match status" value="1"/>
</dbReference>
<dbReference type="Pfam" id="PF08245">
    <property type="entry name" value="Mur_ligase_M"/>
    <property type="match status" value="1"/>
</dbReference>
<dbReference type="InterPro" id="IPR013221">
    <property type="entry name" value="Mur_ligase_cen"/>
</dbReference>
<evidence type="ECO:0000259" key="16">
    <source>
        <dbReference type="Pfam" id="PF01225"/>
    </source>
</evidence>
<comment type="similarity">
    <text evidence="14">Belongs to the MurCDEF family.</text>
</comment>
<keyword evidence="8 14" id="KW-0067">ATP-binding</keyword>
<evidence type="ECO:0000256" key="9">
    <source>
        <dbReference type="ARBA" id="ARBA00022960"/>
    </source>
</evidence>
<dbReference type="InterPro" id="IPR004101">
    <property type="entry name" value="Mur_ligase_C"/>
</dbReference>
<evidence type="ECO:0000256" key="7">
    <source>
        <dbReference type="ARBA" id="ARBA00022741"/>
    </source>
</evidence>
<dbReference type="GO" id="GO:0008763">
    <property type="term" value="F:UDP-N-acetylmuramate-L-alanine ligase activity"/>
    <property type="evidence" value="ECO:0007669"/>
    <property type="project" value="UniProtKB-UniRule"/>
</dbReference>
<dbReference type="AlphaFoldDB" id="A0A9X3C5A1"/>
<organism evidence="19 20">
    <name type="scientific">Flavobacterium shii</name>
    <dbReference type="NCBI Taxonomy" id="2987687"/>
    <lineage>
        <taxon>Bacteria</taxon>
        <taxon>Pseudomonadati</taxon>
        <taxon>Bacteroidota</taxon>
        <taxon>Flavobacteriia</taxon>
        <taxon>Flavobacteriales</taxon>
        <taxon>Flavobacteriaceae</taxon>
        <taxon>Flavobacterium</taxon>
    </lineage>
</organism>